<name>A0AAV3U534_9ALTE</name>
<reference evidence="2" key="1">
    <citation type="journal article" date="2019" name="Int. J. Syst. Evol. Microbiol.">
        <title>The Global Catalogue of Microorganisms (GCM) 10K type strain sequencing project: providing services to taxonomists for standard genome sequencing and annotation.</title>
        <authorList>
            <consortium name="The Broad Institute Genomics Platform"/>
            <consortium name="The Broad Institute Genome Sequencing Center for Infectious Disease"/>
            <person name="Wu L."/>
            <person name="Ma J."/>
        </authorList>
    </citation>
    <scope>NUCLEOTIDE SEQUENCE [LARGE SCALE GENOMIC DNA]</scope>
    <source>
        <strain evidence="2">JCM 19134</strain>
    </source>
</reference>
<comment type="caution">
    <text evidence="1">The sequence shown here is derived from an EMBL/GenBank/DDBJ whole genome shotgun (WGS) entry which is preliminary data.</text>
</comment>
<sequence length="350" mass="37947">MARWQNAQPEKAPPSPSQLAVSLPQMAHNTELAGYSLTSLASGPASDLLTDGHLSSTDIVGTVPAWATTPWQKAMVQGQRNEDLVLMAIASHADLDLKERYLLDAYAFNADEVLVNYHVLSHCVHNPASSLCGLPIVDSLIRNDGDNMATLLNIALYYARLGDNPSALNYLNRAAQGELKEDYLYRHLVAVDASFRYHNIERNAQSLGESLRVAVNSSVTDYRQLSALCQINSGSTAVLGVCHQVGLRLQAQSKTLLDQLVGASLGRQFAAGDHGARGFAGSTTGAVADWPADAEASQFAWEGNEALFARHAEKPVSDDAWYSYLAVYRGQGELSANEYLYGYLQDPVSF</sequence>
<evidence type="ECO:0000313" key="2">
    <source>
        <dbReference type="Proteomes" id="UP001409585"/>
    </source>
</evidence>
<gene>
    <name evidence="1" type="ORF">GCM10025791_32140</name>
</gene>
<dbReference type="Proteomes" id="UP001409585">
    <property type="component" value="Unassembled WGS sequence"/>
</dbReference>
<accession>A0AAV3U534</accession>
<dbReference type="AlphaFoldDB" id="A0AAV3U534"/>
<proteinExistence type="predicted"/>
<dbReference type="EMBL" id="BAABLX010000028">
    <property type="protein sequence ID" value="GAA4949485.1"/>
    <property type="molecule type" value="Genomic_DNA"/>
</dbReference>
<evidence type="ECO:0000313" key="1">
    <source>
        <dbReference type="EMBL" id="GAA4949485.1"/>
    </source>
</evidence>
<organism evidence="1 2">
    <name type="scientific">Halioxenophilus aromaticivorans</name>
    <dbReference type="NCBI Taxonomy" id="1306992"/>
    <lineage>
        <taxon>Bacteria</taxon>
        <taxon>Pseudomonadati</taxon>
        <taxon>Pseudomonadota</taxon>
        <taxon>Gammaproteobacteria</taxon>
        <taxon>Alteromonadales</taxon>
        <taxon>Alteromonadaceae</taxon>
        <taxon>Halioxenophilus</taxon>
    </lineage>
</organism>
<keyword evidence="2" id="KW-1185">Reference proteome</keyword>
<protein>
    <submittedName>
        <fullName evidence="1">Uncharacterized protein</fullName>
    </submittedName>
</protein>